<evidence type="ECO:0000313" key="2">
    <source>
        <dbReference type="EMBL" id="MQL95673.1"/>
    </source>
</evidence>
<dbReference type="EMBL" id="NMUH01001819">
    <property type="protein sequence ID" value="MQL95673.1"/>
    <property type="molecule type" value="Genomic_DNA"/>
</dbReference>
<evidence type="ECO:0000256" key="1">
    <source>
        <dbReference type="SAM" id="MobiDB-lite"/>
    </source>
</evidence>
<dbReference type="OrthoDB" id="1434265at2759"/>
<name>A0A843VTX7_COLES</name>
<keyword evidence="3" id="KW-1185">Reference proteome</keyword>
<dbReference type="Pfam" id="PF03004">
    <property type="entry name" value="Transposase_24"/>
    <property type="match status" value="1"/>
</dbReference>
<sequence length="461" mass="51786">TASSLLETPPAGDAVACRRRRRRRLLQMPSEFTVPVTLVSPALYICLFRSDSRSPSSSFSPSLPFSCEPGGEGVAGCGVEWGWPLQDDSLGKVGTTRVVMVPDQMRMSLVSPKKHPLTPHKLYSKASSSSSGCGWVTNGSRSRVRKLRTVDGVPGNSSEDSVSGHPSQALLPITQGASSAASASSSVAETSSWGRGTGRRGPSRGATERRLEPGHKWNVRVIGGYGMWYCWDRTPQTNKMLQHMTAMHKGWRGMLKSKHYKSKTFEDVVASVLPGVDPSDWRTMCEKWNTREEQDIAERTRQNRTHQNMTYQRGRTSIYQLKDDFVKTHQREFDRMEVFRMGRCKDLPDGTQRWVDDENNDLFERMTQMTTHSLQSDDAAPVSAEDAFRAIMGRDRPGRVCCAGKVETLRTWYGRGEGSSSSGGYHTQVQQLQNQNKKMEEMSTERSRDRHELKNMHIQML</sequence>
<protein>
    <submittedName>
        <fullName evidence="2">Uncharacterized protein</fullName>
    </submittedName>
</protein>
<accession>A0A843VTX7</accession>
<comment type="caution">
    <text evidence="2">The sequence shown here is derived from an EMBL/GenBank/DDBJ whole genome shotgun (WGS) entry which is preliminary data.</text>
</comment>
<feature type="compositionally biased region" description="Low complexity" evidence="1">
    <location>
        <begin position="177"/>
        <end position="194"/>
    </location>
</feature>
<organism evidence="2 3">
    <name type="scientific">Colocasia esculenta</name>
    <name type="common">Wild taro</name>
    <name type="synonym">Arum esculentum</name>
    <dbReference type="NCBI Taxonomy" id="4460"/>
    <lineage>
        <taxon>Eukaryota</taxon>
        <taxon>Viridiplantae</taxon>
        <taxon>Streptophyta</taxon>
        <taxon>Embryophyta</taxon>
        <taxon>Tracheophyta</taxon>
        <taxon>Spermatophyta</taxon>
        <taxon>Magnoliopsida</taxon>
        <taxon>Liliopsida</taxon>
        <taxon>Araceae</taxon>
        <taxon>Aroideae</taxon>
        <taxon>Colocasieae</taxon>
        <taxon>Colocasia</taxon>
    </lineage>
</organism>
<dbReference type="Proteomes" id="UP000652761">
    <property type="component" value="Unassembled WGS sequence"/>
</dbReference>
<dbReference type="AlphaFoldDB" id="A0A843VTX7"/>
<dbReference type="InterPro" id="IPR004252">
    <property type="entry name" value="Probable_transposase_24"/>
</dbReference>
<proteinExistence type="predicted"/>
<feature type="compositionally biased region" description="Polar residues" evidence="1">
    <location>
        <begin position="155"/>
        <end position="166"/>
    </location>
</feature>
<feature type="region of interest" description="Disordered" evidence="1">
    <location>
        <begin position="111"/>
        <end position="211"/>
    </location>
</feature>
<feature type="non-terminal residue" evidence="2">
    <location>
        <position position="1"/>
    </location>
</feature>
<evidence type="ECO:0000313" key="3">
    <source>
        <dbReference type="Proteomes" id="UP000652761"/>
    </source>
</evidence>
<reference evidence="2" key="1">
    <citation type="submission" date="2017-07" db="EMBL/GenBank/DDBJ databases">
        <title>Taro Niue Genome Assembly and Annotation.</title>
        <authorList>
            <person name="Atibalentja N."/>
            <person name="Keating K."/>
            <person name="Fields C.J."/>
        </authorList>
    </citation>
    <scope>NUCLEOTIDE SEQUENCE</scope>
    <source>
        <strain evidence="2">Niue_2</strain>
        <tissue evidence="2">Leaf</tissue>
    </source>
</reference>
<gene>
    <name evidence="2" type="ORF">Taro_028341</name>
</gene>